<proteinExistence type="inferred from homology"/>
<dbReference type="GO" id="GO:0009523">
    <property type="term" value="C:photosystem II"/>
    <property type="evidence" value="ECO:0007669"/>
    <property type="project" value="UniProtKB-KW"/>
</dbReference>
<dbReference type="GO" id="GO:0015979">
    <property type="term" value="P:photosynthesis"/>
    <property type="evidence" value="ECO:0007669"/>
    <property type="project" value="UniProtKB-UniRule"/>
</dbReference>
<comment type="similarity">
    <text evidence="6">Belongs to the PsbX family. Type 1 subfamily.</text>
</comment>
<keyword evidence="1 6" id="KW-0602">Photosynthesis</keyword>
<dbReference type="InterPro" id="IPR023431">
    <property type="entry name" value="PSII_PsbX_type_1_subfam"/>
</dbReference>
<evidence type="ECO:0000313" key="7">
    <source>
        <dbReference type="EMBL" id="PZO40548.1"/>
    </source>
</evidence>
<evidence type="ECO:0000256" key="5">
    <source>
        <dbReference type="ARBA" id="ARBA00023276"/>
    </source>
</evidence>
<comment type="caution">
    <text evidence="7">The sequence shown here is derived from an EMBL/GenBank/DDBJ whole genome shotgun (WGS) entry which is preliminary data.</text>
</comment>
<evidence type="ECO:0000256" key="3">
    <source>
        <dbReference type="ARBA" id="ARBA00022989"/>
    </source>
</evidence>
<name>A0A2W4YBM3_9CYAN</name>
<keyword evidence="2 6" id="KW-0812">Transmembrane</keyword>
<sequence>MTSSLTNLLLSLVAGSIVLGLILGALLIVSQKDKIVRRG</sequence>
<dbReference type="Pfam" id="PF06596">
    <property type="entry name" value="PsbX"/>
    <property type="match status" value="1"/>
</dbReference>
<evidence type="ECO:0000256" key="1">
    <source>
        <dbReference type="ARBA" id="ARBA00022531"/>
    </source>
</evidence>
<organism evidence="7 8">
    <name type="scientific">Pseudanabaena frigida</name>
    <dbReference type="NCBI Taxonomy" id="945775"/>
    <lineage>
        <taxon>Bacteria</taxon>
        <taxon>Bacillati</taxon>
        <taxon>Cyanobacteriota</taxon>
        <taxon>Cyanophyceae</taxon>
        <taxon>Pseudanabaenales</taxon>
        <taxon>Pseudanabaenaceae</taxon>
        <taxon>Pseudanabaena</taxon>
    </lineage>
</organism>
<keyword evidence="5 6" id="KW-0604">Photosystem II</keyword>
<dbReference type="AlphaFoldDB" id="A0A2W4YBM3"/>
<protein>
    <recommendedName>
        <fullName evidence="6">Photosystem II reaction center protein X</fullName>
    </recommendedName>
</protein>
<comment type="subunit">
    <text evidence="6">PSII is composed of 1 copy each of membrane proteins PsbA, PsbB, PsbC, PsbD, PsbE, PsbF, PsbH, PsbI, PsbJ, PsbK, PsbL, PsbM, PsbT, PsbX, PsbY, PsbZ, Psb30/Ycf12, peripheral proteins PsbO, CyanoQ (PsbQ), PsbU, PsbV and a large number of cofactors. It forms dimeric complexes.</text>
</comment>
<keyword evidence="3 6" id="KW-1133">Transmembrane helix</keyword>
<dbReference type="HAMAP" id="MF_01386">
    <property type="entry name" value="PSII_PsbX_1"/>
    <property type="match status" value="1"/>
</dbReference>
<reference evidence="7 8" key="2">
    <citation type="submission" date="2018-06" db="EMBL/GenBank/DDBJ databases">
        <title>Metagenomic assembly of (sub)arctic Cyanobacteria and their associated microbiome from non-axenic cultures.</title>
        <authorList>
            <person name="Baurain D."/>
        </authorList>
    </citation>
    <scope>NUCLEOTIDE SEQUENCE [LARGE SCALE GENOMIC DNA]</scope>
    <source>
        <strain evidence="7">ULC066bin1</strain>
    </source>
</reference>
<evidence type="ECO:0000256" key="4">
    <source>
        <dbReference type="ARBA" id="ARBA00023136"/>
    </source>
</evidence>
<keyword evidence="6" id="KW-0793">Thylakoid</keyword>
<reference evidence="7 8" key="1">
    <citation type="submission" date="2018-04" db="EMBL/GenBank/DDBJ databases">
        <authorList>
            <person name="Go L.Y."/>
            <person name="Mitchell J.A."/>
        </authorList>
    </citation>
    <scope>NUCLEOTIDE SEQUENCE [LARGE SCALE GENOMIC DNA]</scope>
    <source>
        <strain evidence="7">ULC066bin1</strain>
    </source>
</reference>
<dbReference type="GO" id="GO:0031676">
    <property type="term" value="C:plasma membrane-derived thylakoid membrane"/>
    <property type="evidence" value="ECO:0007669"/>
    <property type="project" value="UniProtKB-SubCell"/>
</dbReference>
<dbReference type="EMBL" id="QBML01000014">
    <property type="protein sequence ID" value="PZO40548.1"/>
    <property type="molecule type" value="Genomic_DNA"/>
</dbReference>
<evidence type="ECO:0000256" key="6">
    <source>
        <dbReference type="HAMAP-Rule" id="MF_01386"/>
    </source>
</evidence>
<evidence type="ECO:0000313" key="8">
    <source>
        <dbReference type="Proteomes" id="UP000249467"/>
    </source>
</evidence>
<comment type="function">
    <text evidence="6">Involved in the binding and/or turnover of quinones at the Q(B) site of photosystem II (PSII). PSII is a light-driven water plastoquinone oxidoreductase, using light energy to abstract electrons from H(2)O, generating a proton gradient subsequently used for ATP formation.</text>
</comment>
<keyword evidence="4 6" id="KW-0472">Membrane</keyword>
<comment type="subcellular location">
    <subcellularLocation>
        <location evidence="6">Cellular thylakoid membrane</location>
        <topology evidence="6">Single-pass membrane protein</topology>
    </subcellularLocation>
</comment>
<dbReference type="Proteomes" id="UP000249467">
    <property type="component" value="Unassembled WGS sequence"/>
</dbReference>
<feature type="transmembrane region" description="Helical" evidence="6">
    <location>
        <begin position="6"/>
        <end position="29"/>
    </location>
</feature>
<dbReference type="Gene3D" id="1.20.5.510">
    <property type="entry name" value="Single helix bin"/>
    <property type="match status" value="1"/>
</dbReference>
<gene>
    <name evidence="6" type="primary">psbX</name>
    <name evidence="7" type="ORF">DCF19_11650</name>
</gene>
<accession>A0A2W4YBM3</accession>
<dbReference type="InterPro" id="IPR009518">
    <property type="entry name" value="PSII_PsbX"/>
</dbReference>
<evidence type="ECO:0000256" key="2">
    <source>
        <dbReference type="ARBA" id="ARBA00022692"/>
    </source>
</evidence>